<dbReference type="AlphaFoldDB" id="A0AAN7B1C4"/>
<sequence length="305" mass="33655">MAMDRPWHGLSHPVTAQSRRPWARPEDLAKLPPIAQGRIDFHFEEGERLEREQEQMPPPPASTASTQGQSGNDFYAPQGATAEYGSTYGAMSQYNTPSQYGSAGHDAYGSASYSTLSPSTGQTGYSGYSSYTASAPQAGYTTQQAYSTTPAAYSATQHEYSTTEPNYSTPQQGYDTSAGYDASSASADYTQPQAQYYEYPDPQTQSQSQPTEVAEDTSFQNPASMVPGTTGYVSRPSYRERTQREEEQEQEEEDDQYFPAGSKRRYESTPSTGDSYGAESPEPSRSHRQSKDGSKSRHKKKHTRR</sequence>
<keyword evidence="3" id="KW-1185">Reference proteome</keyword>
<feature type="compositionally biased region" description="Basic residues" evidence="1">
    <location>
        <begin position="296"/>
        <end position="305"/>
    </location>
</feature>
<feature type="compositionally biased region" description="Low complexity" evidence="1">
    <location>
        <begin position="174"/>
        <end position="190"/>
    </location>
</feature>
<protein>
    <submittedName>
        <fullName evidence="2">Uncharacterized protein</fullName>
    </submittedName>
</protein>
<reference evidence="2" key="1">
    <citation type="journal article" date="2023" name="Mol. Phylogenet. Evol.">
        <title>Genome-scale phylogeny and comparative genomics of the fungal order Sordariales.</title>
        <authorList>
            <person name="Hensen N."/>
            <person name="Bonometti L."/>
            <person name="Westerberg I."/>
            <person name="Brannstrom I.O."/>
            <person name="Guillou S."/>
            <person name="Cros-Aarteil S."/>
            <person name="Calhoun S."/>
            <person name="Haridas S."/>
            <person name="Kuo A."/>
            <person name="Mondo S."/>
            <person name="Pangilinan J."/>
            <person name="Riley R."/>
            <person name="LaButti K."/>
            <person name="Andreopoulos B."/>
            <person name="Lipzen A."/>
            <person name="Chen C."/>
            <person name="Yan M."/>
            <person name="Daum C."/>
            <person name="Ng V."/>
            <person name="Clum A."/>
            <person name="Steindorff A."/>
            <person name="Ohm R.A."/>
            <person name="Martin F."/>
            <person name="Silar P."/>
            <person name="Natvig D.O."/>
            <person name="Lalanne C."/>
            <person name="Gautier V."/>
            <person name="Ament-Velasquez S.L."/>
            <person name="Kruys A."/>
            <person name="Hutchinson M.I."/>
            <person name="Powell A.J."/>
            <person name="Barry K."/>
            <person name="Miller A.N."/>
            <person name="Grigoriev I.V."/>
            <person name="Debuchy R."/>
            <person name="Gladieux P."/>
            <person name="Hiltunen Thoren M."/>
            <person name="Johannesson H."/>
        </authorList>
    </citation>
    <scope>NUCLEOTIDE SEQUENCE</scope>
    <source>
        <strain evidence="2">PSN293</strain>
    </source>
</reference>
<dbReference type="EMBL" id="MU858305">
    <property type="protein sequence ID" value="KAK4207293.1"/>
    <property type="molecule type" value="Genomic_DNA"/>
</dbReference>
<feature type="compositionally biased region" description="Polar residues" evidence="1">
    <location>
        <begin position="89"/>
        <end position="101"/>
    </location>
</feature>
<evidence type="ECO:0000313" key="2">
    <source>
        <dbReference type="EMBL" id="KAK4207293.1"/>
    </source>
</evidence>
<feature type="compositionally biased region" description="Low complexity" evidence="1">
    <location>
        <begin position="117"/>
        <end position="136"/>
    </location>
</feature>
<evidence type="ECO:0000256" key="1">
    <source>
        <dbReference type="SAM" id="MobiDB-lite"/>
    </source>
</evidence>
<feature type="compositionally biased region" description="Low complexity" evidence="1">
    <location>
        <begin position="145"/>
        <end position="156"/>
    </location>
</feature>
<evidence type="ECO:0000313" key="3">
    <source>
        <dbReference type="Proteomes" id="UP001301769"/>
    </source>
</evidence>
<accession>A0AAN7B1C4</accession>
<dbReference type="Proteomes" id="UP001301769">
    <property type="component" value="Unassembled WGS sequence"/>
</dbReference>
<name>A0AAN7B1C4_9PEZI</name>
<feature type="compositionally biased region" description="Basic and acidic residues" evidence="1">
    <location>
        <begin position="39"/>
        <end position="54"/>
    </location>
</feature>
<gene>
    <name evidence="2" type="ORF">QBC37DRAFT_380223</name>
</gene>
<feature type="compositionally biased region" description="Low complexity" evidence="1">
    <location>
        <begin position="202"/>
        <end position="211"/>
    </location>
</feature>
<proteinExistence type="predicted"/>
<feature type="compositionally biased region" description="Basic and acidic residues" evidence="1">
    <location>
        <begin position="282"/>
        <end position="295"/>
    </location>
</feature>
<feature type="compositionally biased region" description="Polar residues" evidence="1">
    <location>
        <begin position="62"/>
        <end position="72"/>
    </location>
</feature>
<organism evidence="2 3">
    <name type="scientific">Rhypophila decipiens</name>
    <dbReference type="NCBI Taxonomy" id="261697"/>
    <lineage>
        <taxon>Eukaryota</taxon>
        <taxon>Fungi</taxon>
        <taxon>Dikarya</taxon>
        <taxon>Ascomycota</taxon>
        <taxon>Pezizomycotina</taxon>
        <taxon>Sordariomycetes</taxon>
        <taxon>Sordariomycetidae</taxon>
        <taxon>Sordariales</taxon>
        <taxon>Naviculisporaceae</taxon>
        <taxon>Rhypophila</taxon>
    </lineage>
</organism>
<feature type="compositionally biased region" description="Polar residues" evidence="1">
    <location>
        <begin position="157"/>
        <end position="173"/>
    </location>
</feature>
<feature type="region of interest" description="Disordered" evidence="1">
    <location>
        <begin position="1"/>
        <end position="305"/>
    </location>
</feature>
<reference evidence="2" key="2">
    <citation type="submission" date="2023-05" db="EMBL/GenBank/DDBJ databases">
        <authorList>
            <consortium name="Lawrence Berkeley National Laboratory"/>
            <person name="Steindorff A."/>
            <person name="Hensen N."/>
            <person name="Bonometti L."/>
            <person name="Westerberg I."/>
            <person name="Brannstrom I.O."/>
            <person name="Guillou S."/>
            <person name="Cros-Aarteil S."/>
            <person name="Calhoun S."/>
            <person name="Haridas S."/>
            <person name="Kuo A."/>
            <person name="Mondo S."/>
            <person name="Pangilinan J."/>
            <person name="Riley R."/>
            <person name="Labutti K."/>
            <person name="Andreopoulos B."/>
            <person name="Lipzen A."/>
            <person name="Chen C."/>
            <person name="Yanf M."/>
            <person name="Daum C."/>
            <person name="Ng V."/>
            <person name="Clum A."/>
            <person name="Ohm R."/>
            <person name="Martin F."/>
            <person name="Silar P."/>
            <person name="Natvig D."/>
            <person name="Lalanne C."/>
            <person name="Gautier V."/>
            <person name="Ament-Velasquez S.L."/>
            <person name="Kruys A."/>
            <person name="Hutchinson M.I."/>
            <person name="Powell A.J."/>
            <person name="Barry K."/>
            <person name="Miller A.N."/>
            <person name="Grigoriev I.V."/>
            <person name="Debuchy R."/>
            <person name="Gladieux P."/>
            <person name="Thoren M.H."/>
            <person name="Johannesson H."/>
        </authorList>
    </citation>
    <scope>NUCLEOTIDE SEQUENCE</scope>
    <source>
        <strain evidence="2">PSN293</strain>
    </source>
</reference>
<feature type="compositionally biased region" description="Acidic residues" evidence="1">
    <location>
        <begin position="246"/>
        <end position="256"/>
    </location>
</feature>
<comment type="caution">
    <text evidence="2">The sequence shown here is derived from an EMBL/GenBank/DDBJ whole genome shotgun (WGS) entry which is preliminary data.</text>
</comment>